<dbReference type="SUPFAM" id="SSF53649">
    <property type="entry name" value="Alkaline phosphatase-like"/>
    <property type="match status" value="1"/>
</dbReference>
<dbReference type="Proteomes" id="UP001056716">
    <property type="component" value="Chromosome"/>
</dbReference>
<accession>A0AAE9S030</accession>
<evidence type="ECO:0000256" key="5">
    <source>
        <dbReference type="ARBA" id="ARBA00023136"/>
    </source>
</evidence>
<evidence type="ECO:0000313" key="8">
    <source>
        <dbReference type="EMBL" id="USE83226.1"/>
    </source>
</evidence>
<dbReference type="PANTHER" id="PTHR47371">
    <property type="entry name" value="LIPOTEICHOIC ACID SYNTHASE"/>
    <property type="match status" value="1"/>
</dbReference>
<dbReference type="InterPro" id="IPR000917">
    <property type="entry name" value="Sulfatase_N"/>
</dbReference>
<sequence>MNIWKQQLLFLLIALVSVAFFCLYPALPRILNNPEQYLQLNGAKIVISVLINYALISFIYLLFRKTFITIFFSQFIFLLLIFINTQKEKYLSASLVPSDFLLIKETFVVAPWLLKFSVLSGAAVCIALMVFLYRKERLEKKRLFFSNALLSLFGLGLFVSANFSNNFGQLCKQNQLGWLCEYRQAFPNTKGDWIGDHLTIQKIGFIPFFFSKSMDSLNTRLFNTENIPEPTIKALYTPFSTTPPVLKAQQQQPNIVIIMSEAHWDARQLGKSIPQNITPTLDRYQTSSLLSPSFGGGTANVEFEVLTSLNIYLNHNELMYVSKLKRPTYSLATYLNSLGYDTTAMHNSGKFFYNRNTVYQNLGFNRFTSLENMTSAQDRAKYINQAGWATDDLLYQSIHKQLKQTEQPQFIYAITVENHFNYNDDRYGKDHFNIDQQGLSERSKRQLNTYLTGLQRADQHVEQLLQDLKQLERPTLVIFFGDHLPNLGQVYDDYHFFASAQEKAEKKDVKFFSTPLAVWSNYPIDRSLFQQKNIAAHFLAPKVLTAAQLPLPPYYQFIQAVNACYSAIHQTGVELNPECKYPHPQLLNQYKDLNMDVLNGKNHSYQLLTQKAS</sequence>
<dbReference type="GO" id="GO:0005886">
    <property type="term" value="C:plasma membrane"/>
    <property type="evidence" value="ECO:0007669"/>
    <property type="project" value="UniProtKB-SubCell"/>
</dbReference>
<evidence type="ECO:0000313" key="9">
    <source>
        <dbReference type="Proteomes" id="UP001056716"/>
    </source>
</evidence>
<evidence type="ECO:0000256" key="6">
    <source>
        <dbReference type="SAM" id="Phobius"/>
    </source>
</evidence>
<feature type="transmembrane region" description="Helical" evidence="6">
    <location>
        <begin position="144"/>
        <end position="163"/>
    </location>
</feature>
<dbReference type="Gene3D" id="3.40.720.10">
    <property type="entry name" value="Alkaline Phosphatase, subunit A"/>
    <property type="match status" value="1"/>
</dbReference>
<feature type="transmembrane region" description="Helical" evidence="6">
    <location>
        <begin position="107"/>
        <end position="132"/>
    </location>
</feature>
<dbReference type="CDD" id="cd16015">
    <property type="entry name" value="LTA_synthase"/>
    <property type="match status" value="1"/>
</dbReference>
<dbReference type="RefSeq" id="WP_252220739.1">
    <property type="nucleotide sequence ID" value="NZ_CP098732.1"/>
</dbReference>
<reference evidence="8" key="1">
    <citation type="submission" date="2022-06" db="EMBL/GenBank/DDBJ databases">
        <title>Isolation, identification and characterization of iprodione-degrading strains in Lhasa, Tibet.</title>
        <authorList>
            <person name="Pan H."/>
        </authorList>
    </citation>
    <scope>NUCLEOTIDE SEQUENCE</scope>
    <source>
        <strain evidence="8">Y-23</strain>
    </source>
</reference>
<dbReference type="InterPro" id="IPR050448">
    <property type="entry name" value="OpgB/LTA_synthase_biosynth"/>
</dbReference>
<dbReference type="EMBL" id="CP098732">
    <property type="protein sequence ID" value="USE83226.1"/>
    <property type="molecule type" value="Genomic_DNA"/>
</dbReference>
<evidence type="ECO:0000259" key="7">
    <source>
        <dbReference type="Pfam" id="PF00884"/>
    </source>
</evidence>
<dbReference type="InterPro" id="IPR017850">
    <property type="entry name" value="Alkaline_phosphatase_core_sf"/>
</dbReference>
<evidence type="ECO:0000256" key="3">
    <source>
        <dbReference type="ARBA" id="ARBA00022692"/>
    </source>
</evidence>
<comment type="subcellular location">
    <subcellularLocation>
        <location evidence="1">Cell membrane</location>
        <topology evidence="1">Multi-pass membrane protein</topology>
    </subcellularLocation>
</comment>
<feature type="domain" description="Sulfatase N-terminal" evidence="7">
    <location>
        <begin position="253"/>
        <end position="547"/>
    </location>
</feature>
<name>A0AAE9S030_9GAMM</name>
<keyword evidence="3 6" id="KW-0812">Transmembrane</keyword>
<evidence type="ECO:0000256" key="2">
    <source>
        <dbReference type="ARBA" id="ARBA00022475"/>
    </source>
</evidence>
<proteinExistence type="predicted"/>
<feature type="transmembrane region" description="Helical" evidence="6">
    <location>
        <begin position="70"/>
        <end position="87"/>
    </location>
</feature>
<evidence type="ECO:0000256" key="4">
    <source>
        <dbReference type="ARBA" id="ARBA00022989"/>
    </source>
</evidence>
<keyword evidence="2" id="KW-1003">Cell membrane</keyword>
<organism evidence="8 9">
    <name type="scientific">Acinetobacter tibetensis</name>
    <dbReference type="NCBI Taxonomy" id="2943497"/>
    <lineage>
        <taxon>Bacteria</taxon>
        <taxon>Pseudomonadati</taxon>
        <taxon>Pseudomonadota</taxon>
        <taxon>Gammaproteobacteria</taxon>
        <taxon>Moraxellales</taxon>
        <taxon>Moraxellaceae</taxon>
        <taxon>Acinetobacter</taxon>
    </lineage>
</organism>
<keyword evidence="5 6" id="KW-0472">Membrane</keyword>
<protein>
    <submittedName>
        <fullName evidence="8">LTA synthase family protein</fullName>
    </submittedName>
</protein>
<dbReference type="PANTHER" id="PTHR47371:SF3">
    <property type="entry name" value="PHOSPHOGLYCEROL TRANSFERASE I"/>
    <property type="match status" value="1"/>
</dbReference>
<dbReference type="Pfam" id="PF00884">
    <property type="entry name" value="Sulfatase"/>
    <property type="match status" value="1"/>
</dbReference>
<dbReference type="AlphaFoldDB" id="A0AAE9S030"/>
<dbReference type="KEGG" id="atz:M5E07_15915"/>
<keyword evidence="4 6" id="KW-1133">Transmembrane helix</keyword>
<gene>
    <name evidence="8" type="ORF">M5E07_15915</name>
</gene>
<keyword evidence="9" id="KW-1185">Reference proteome</keyword>
<evidence type="ECO:0000256" key="1">
    <source>
        <dbReference type="ARBA" id="ARBA00004651"/>
    </source>
</evidence>
<feature type="transmembrane region" description="Helical" evidence="6">
    <location>
        <begin position="44"/>
        <end position="63"/>
    </location>
</feature>